<sequence>MDRRYFLASSAILWASARIKIGNANTSRKLEMINQSTIIKTKSDFEREKLRFPFGFKGAYLSELWQIVVLLENDKGKKGLGLATQSVLYGDAEIFASTSESNGNATMFVLTNKALKWIEGRSLDSPIKLFDEMLPWLIEEGKKLTGYPNLNINFVYNALVSIDNAMWMLYAEENGISTFTELIPSIYRQAFSHKNDRIAVMFQISYDMPLADIKKAAEEGYFVFKIKTGSPGDQEKMLQQDKARLKDIHDILNAERNKRINRIYYTMDANGRYDKKETLLKYLDYAKEIGAFEHILLYEEPFGESDNEDVSDLGVIIGADESIHSEEDARRKIALGYKAFILKGIAKTFSQTVKIAKIAHENDIPCLCADLTVNPILMEWNKNVAATLAPFPTIGMGLMETNGDMNYVNWENMKKRHPLADAKWTRVVNGVFTLDQNFYDTAGGIFSISTYYQQMMGIARQGL</sequence>
<dbReference type="Gene3D" id="3.30.390.10">
    <property type="entry name" value="Enolase-like, N-terminal domain"/>
    <property type="match status" value="1"/>
</dbReference>
<organism evidence="4 5">
    <name type="scientific">Sphingobacterium arenae</name>
    <dbReference type="NCBI Taxonomy" id="1280598"/>
    <lineage>
        <taxon>Bacteria</taxon>
        <taxon>Pseudomonadati</taxon>
        <taxon>Bacteroidota</taxon>
        <taxon>Sphingobacteriia</taxon>
        <taxon>Sphingobacteriales</taxon>
        <taxon>Sphingobacteriaceae</taxon>
        <taxon>Sphingobacterium</taxon>
    </lineage>
</organism>
<dbReference type="SUPFAM" id="SSF54826">
    <property type="entry name" value="Enolase N-terminal domain-like"/>
    <property type="match status" value="1"/>
</dbReference>
<protein>
    <submittedName>
        <fullName evidence="4">L-alanine-DL-glutamate epimerase</fullName>
    </submittedName>
</protein>
<dbReference type="PANTHER" id="PTHR48080">
    <property type="entry name" value="D-GALACTONATE DEHYDRATASE-RELATED"/>
    <property type="match status" value="1"/>
</dbReference>
<feature type="domain" description="Enolase C-terminal" evidence="3">
    <location>
        <begin position="213"/>
        <end position="391"/>
    </location>
</feature>
<dbReference type="EMBL" id="JACNYK010000002">
    <property type="protein sequence ID" value="MBD1425519.1"/>
    <property type="molecule type" value="Genomic_DNA"/>
</dbReference>
<evidence type="ECO:0000313" key="4">
    <source>
        <dbReference type="EMBL" id="MBD1425519.1"/>
    </source>
</evidence>
<evidence type="ECO:0000256" key="1">
    <source>
        <dbReference type="ARBA" id="ARBA00008031"/>
    </source>
</evidence>
<comment type="caution">
    <text evidence="4">The sequence shown here is derived from an EMBL/GenBank/DDBJ whole genome shotgun (WGS) entry which is preliminary data.</text>
</comment>
<dbReference type="Proteomes" id="UP000606494">
    <property type="component" value="Unassembled WGS sequence"/>
</dbReference>
<evidence type="ECO:0000259" key="3">
    <source>
        <dbReference type="Pfam" id="PF13378"/>
    </source>
</evidence>
<comment type="similarity">
    <text evidence="1">Belongs to the mandelate racemase/muconate lactonizing enzyme family.</text>
</comment>
<dbReference type="Pfam" id="PF13378">
    <property type="entry name" value="MR_MLE_C"/>
    <property type="match status" value="1"/>
</dbReference>
<keyword evidence="2" id="KW-0479">Metal-binding</keyword>
<dbReference type="InterPro" id="IPR029065">
    <property type="entry name" value="Enolase_C-like"/>
</dbReference>
<dbReference type="RefSeq" id="WP_190308676.1">
    <property type="nucleotide sequence ID" value="NZ_JACNYK010000002.1"/>
</dbReference>
<proteinExistence type="inferred from homology"/>
<dbReference type="InterPro" id="IPR034593">
    <property type="entry name" value="DgoD-like"/>
</dbReference>
<dbReference type="InterPro" id="IPR029017">
    <property type="entry name" value="Enolase-like_N"/>
</dbReference>
<evidence type="ECO:0000313" key="5">
    <source>
        <dbReference type="Proteomes" id="UP000606494"/>
    </source>
</evidence>
<evidence type="ECO:0000256" key="2">
    <source>
        <dbReference type="ARBA" id="ARBA00022723"/>
    </source>
</evidence>
<dbReference type="InterPro" id="IPR036849">
    <property type="entry name" value="Enolase-like_C_sf"/>
</dbReference>
<keyword evidence="5" id="KW-1185">Reference proteome</keyword>
<reference evidence="4 5" key="1">
    <citation type="submission" date="2020-08" db="EMBL/GenBank/DDBJ databases">
        <title>Sphingobacterium sp. DN00404 isolated from aquaculture water.</title>
        <authorList>
            <person name="Zhang M."/>
        </authorList>
    </citation>
    <scope>NUCLEOTIDE SEQUENCE [LARGE SCALE GENOMIC DNA]</scope>
    <source>
        <strain evidence="4 5">KCTC 32294</strain>
    </source>
</reference>
<dbReference type="SUPFAM" id="SSF51604">
    <property type="entry name" value="Enolase C-terminal domain-like"/>
    <property type="match status" value="1"/>
</dbReference>
<accession>A0ABR7Y2L4</accession>
<gene>
    <name evidence="4" type="ORF">H8B17_08005</name>
</gene>
<dbReference type="PANTHER" id="PTHR48080:SF3">
    <property type="entry name" value="ENOLASE SUPERFAMILY MEMBER DDB_G0284701"/>
    <property type="match status" value="1"/>
</dbReference>
<name>A0ABR7Y2L4_9SPHI</name>
<dbReference type="Gene3D" id="3.20.20.120">
    <property type="entry name" value="Enolase-like C-terminal domain"/>
    <property type="match status" value="1"/>
</dbReference>